<reference evidence="4" key="1">
    <citation type="submission" date="2020-06" db="EMBL/GenBank/DDBJ databases">
        <authorList>
            <consortium name="Plant Systems Biology data submission"/>
        </authorList>
    </citation>
    <scope>NUCLEOTIDE SEQUENCE</scope>
    <source>
        <strain evidence="4">D6</strain>
    </source>
</reference>
<keyword evidence="2 3" id="KW-0802">TPR repeat</keyword>
<feature type="repeat" description="TPR" evidence="3">
    <location>
        <begin position="540"/>
        <end position="573"/>
    </location>
</feature>
<evidence type="ECO:0000313" key="4">
    <source>
        <dbReference type="EMBL" id="CAB9523312.1"/>
    </source>
</evidence>
<dbReference type="Pfam" id="PF13374">
    <property type="entry name" value="TPR_10"/>
    <property type="match status" value="2"/>
</dbReference>
<name>A0A9N8EKB6_9STRA</name>
<evidence type="ECO:0000256" key="3">
    <source>
        <dbReference type="PROSITE-ProRule" id="PRU00339"/>
    </source>
</evidence>
<gene>
    <name evidence="4" type="ORF">SEMRO_1402_G269590.1</name>
</gene>
<dbReference type="InterPro" id="IPR011990">
    <property type="entry name" value="TPR-like_helical_dom_sf"/>
</dbReference>
<sequence length="696" mass="75463">MSATGVDVQVVLEGGGVVAAAPTNVIATSSTDAKNNSLSMDTLAVSVHHLEHIFLEEVYSFTTAATANQNPLSRDSKIYEIEGLRGPPGVIRTRGTNTICPVDGRLGASYVHCLQGDDHVGEATHMLSYSWNYTIGDIVDTLSDFCLQNNLNPKRTYIWMCCLCVNQHRVVQNSAQQKSGMIASAKVDFFAIFGERVKNIGHLLAMMAPWKAPIYITRVWCIFEIFTAHRTGGCKVDIVMPPREKQSLEQDVVDNGEGINALYETLGNTKVEKANASVESDRLAILGQVKSDVGFAVLNNLVNDLLRGWMQGVLTQLVETRENTNDEEYVDFCNHIGVIFNKNGEHDAAMKLHQTALTICESVLGENHSAKAETYSFIGLVMGSMGDYEGALAKYEESLAINLSALGKNHPSVANTYNDIGFVLSEMGDHEGALAKYEEALAINLSALGKNHPDVAASYNNIGGVLRTMGEYEGALSKTEQALAIRLLALGKNHPDVANSYNNIGVILRNMGDKEGAFSKYEEALAIQESVLGKHHPEVAATYNNIGLVLDEIGDYEGALAKYKDALAIKESALGKDHPDVATCYNNIGSVMKAMGNYPGALSKYKQSLAILVCVLGKNHPLVASVYSNIGSVLCSMGNYSGALLKFEECLAIRKSVLGKNHPDTKACLEWIGCAKEALQQPSSCTCIRQLCCFRL</sequence>
<feature type="repeat" description="TPR" evidence="3">
    <location>
        <begin position="498"/>
        <end position="531"/>
    </location>
</feature>
<evidence type="ECO:0000256" key="2">
    <source>
        <dbReference type="ARBA" id="ARBA00022803"/>
    </source>
</evidence>
<dbReference type="Proteomes" id="UP001153069">
    <property type="component" value="Unassembled WGS sequence"/>
</dbReference>
<feature type="repeat" description="TPR" evidence="3">
    <location>
        <begin position="372"/>
        <end position="405"/>
    </location>
</feature>
<protein>
    <submittedName>
        <fullName evidence="4">Hydra magnipapillata</fullName>
    </submittedName>
</protein>
<dbReference type="InterPro" id="IPR019734">
    <property type="entry name" value="TPR_rpt"/>
</dbReference>
<keyword evidence="1" id="KW-0677">Repeat</keyword>
<keyword evidence="5" id="KW-1185">Reference proteome</keyword>
<dbReference type="EMBL" id="CAICTM010001400">
    <property type="protein sequence ID" value="CAB9523312.1"/>
    <property type="molecule type" value="Genomic_DNA"/>
</dbReference>
<evidence type="ECO:0000256" key="1">
    <source>
        <dbReference type="ARBA" id="ARBA00022737"/>
    </source>
</evidence>
<feature type="repeat" description="TPR" evidence="3">
    <location>
        <begin position="414"/>
        <end position="447"/>
    </location>
</feature>
<accession>A0A9N8EKB6</accession>
<comment type="caution">
    <text evidence="4">The sequence shown here is derived from an EMBL/GenBank/DDBJ whole genome shotgun (WGS) entry which is preliminary data.</text>
</comment>
<dbReference type="Pfam" id="PF13424">
    <property type="entry name" value="TPR_12"/>
    <property type="match status" value="3"/>
</dbReference>
<dbReference type="SUPFAM" id="SSF48452">
    <property type="entry name" value="TPR-like"/>
    <property type="match status" value="2"/>
</dbReference>
<proteinExistence type="predicted"/>
<evidence type="ECO:0000313" key="5">
    <source>
        <dbReference type="Proteomes" id="UP001153069"/>
    </source>
</evidence>
<dbReference type="Gene3D" id="1.25.40.10">
    <property type="entry name" value="Tetratricopeptide repeat domain"/>
    <property type="match status" value="3"/>
</dbReference>
<dbReference type="PANTHER" id="PTHR45641:SF1">
    <property type="entry name" value="AAA+ ATPASE DOMAIN-CONTAINING PROTEIN"/>
    <property type="match status" value="1"/>
</dbReference>
<dbReference type="PROSITE" id="PS50005">
    <property type="entry name" value="TPR"/>
    <property type="match status" value="5"/>
</dbReference>
<dbReference type="PANTHER" id="PTHR45641">
    <property type="entry name" value="TETRATRICOPEPTIDE REPEAT PROTEIN (AFU_ORTHOLOGUE AFUA_6G03870)"/>
    <property type="match status" value="1"/>
</dbReference>
<feature type="repeat" description="TPR" evidence="3">
    <location>
        <begin position="624"/>
        <end position="657"/>
    </location>
</feature>
<dbReference type="OrthoDB" id="69300at2759"/>
<dbReference type="AlphaFoldDB" id="A0A9N8EKB6"/>
<organism evidence="4 5">
    <name type="scientific">Seminavis robusta</name>
    <dbReference type="NCBI Taxonomy" id="568900"/>
    <lineage>
        <taxon>Eukaryota</taxon>
        <taxon>Sar</taxon>
        <taxon>Stramenopiles</taxon>
        <taxon>Ochrophyta</taxon>
        <taxon>Bacillariophyta</taxon>
        <taxon>Bacillariophyceae</taxon>
        <taxon>Bacillariophycidae</taxon>
        <taxon>Naviculales</taxon>
        <taxon>Naviculaceae</taxon>
        <taxon>Seminavis</taxon>
    </lineage>
</organism>
<dbReference type="SMART" id="SM00028">
    <property type="entry name" value="TPR"/>
    <property type="match status" value="8"/>
</dbReference>